<gene>
    <name evidence="2" type="ORF">PCOR1329_LOCUS35398</name>
</gene>
<dbReference type="EMBL" id="CAUYUJ010014326">
    <property type="protein sequence ID" value="CAK0839800.1"/>
    <property type="molecule type" value="Genomic_DNA"/>
</dbReference>
<protein>
    <recommendedName>
        <fullName evidence="4">DUF3987 domain-containing protein</fullName>
    </recommendedName>
</protein>
<reference evidence="2" key="1">
    <citation type="submission" date="2023-10" db="EMBL/GenBank/DDBJ databases">
        <authorList>
            <person name="Chen Y."/>
            <person name="Shah S."/>
            <person name="Dougan E. K."/>
            <person name="Thang M."/>
            <person name="Chan C."/>
        </authorList>
    </citation>
    <scope>NUCLEOTIDE SEQUENCE [LARGE SCALE GENOMIC DNA]</scope>
</reference>
<evidence type="ECO:0000313" key="3">
    <source>
        <dbReference type="Proteomes" id="UP001189429"/>
    </source>
</evidence>
<dbReference type="Proteomes" id="UP001189429">
    <property type="component" value="Unassembled WGS sequence"/>
</dbReference>
<evidence type="ECO:0000256" key="1">
    <source>
        <dbReference type="SAM" id="MobiDB-lite"/>
    </source>
</evidence>
<feature type="region of interest" description="Disordered" evidence="1">
    <location>
        <begin position="312"/>
        <end position="331"/>
    </location>
</feature>
<evidence type="ECO:0000313" key="2">
    <source>
        <dbReference type="EMBL" id="CAK0839800.1"/>
    </source>
</evidence>
<sequence>MDRRRRPQPLVQADPFEDAFAHAASQEDEAAAAPQAAAEWFAAPEPDNAPLGESVPARKLSRSDMDAACDAMEGVVFPWDEITRLAGAGVEAWLKELHGALQLPMALVFLMIAPLCAFSLHGAQAQCTKMLAVPPLPWLGVVARAGGGKSLAVWFAKQVMMELQNRMNPPDSGAKSDDEAEEGPGADGGAAPETDGAGKRKSTGKDSTRKAKRQKRLIADTGTLDGFFAQMAKNGNRAYVALHEGKPFLSKALAEVADVLQLIEAQFVDISKEKEPGARHHPCFSSRSKLWKIPQDSEFFKTTYNKHAHAQRGAKQCGNDKEASREAKLKTKQRRYATPIDAFLKAVAQKADLDKYRQEQIAAAEGDAVRSVLEGMPIMALRQRVIDKNPAEADQMGLPLWPRSVASEAAEIGYLVSQYLAEENIALVGYLRGGGGAADQKEADDGERIGGLNDEKLAEALQSVDVDKVKRCTAGLLSLPDKVTLASAVKKAVRLACDSRVFDCALTLLSHARLASRVAWKKPGNPGAPASYILLNGEFAEPVRMAQLDAANLLKHFPGASLETFLKQKEDEVSKYVVPLHNAPPVSSSCLAAFTQKWFPLLGAQACPPELEASASQAASPSQMQAPTPPVADAAARLSPEGANRIRAHFRWLICSCTLAEIKKTYVQSRIKGFQAQSEEWQTLLNTFVAMGLAVDTTKGNSNGSFSLRGPGGENVDVVVRGLKSWFTEVQDKEEKAMTKRFQDIAVSKSFNVAPFHEVIAKLGGAPQ</sequence>
<evidence type="ECO:0008006" key="4">
    <source>
        <dbReference type="Google" id="ProtNLM"/>
    </source>
</evidence>
<proteinExistence type="predicted"/>
<keyword evidence="3" id="KW-1185">Reference proteome</keyword>
<name>A0ABN9T5C6_9DINO</name>
<feature type="compositionally biased region" description="Basic and acidic residues" evidence="1">
    <location>
        <begin position="318"/>
        <end position="329"/>
    </location>
</feature>
<feature type="region of interest" description="Disordered" evidence="1">
    <location>
        <begin position="166"/>
        <end position="216"/>
    </location>
</feature>
<accession>A0ABN9T5C6</accession>
<organism evidence="2 3">
    <name type="scientific">Prorocentrum cordatum</name>
    <dbReference type="NCBI Taxonomy" id="2364126"/>
    <lineage>
        <taxon>Eukaryota</taxon>
        <taxon>Sar</taxon>
        <taxon>Alveolata</taxon>
        <taxon>Dinophyceae</taxon>
        <taxon>Prorocentrales</taxon>
        <taxon>Prorocentraceae</taxon>
        <taxon>Prorocentrum</taxon>
    </lineage>
</organism>
<comment type="caution">
    <text evidence="2">The sequence shown here is derived from an EMBL/GenBank/DDBJ whole genome shotgun (WGS) entry which is preliminary data.</text>
</comment>